<dbReference type="PANTHER" id="PTHR11070">
    <property type="entry name" value="UVRD / RECB / PCRA DNA HELICASE FAMILY MEMBER"/>
    <property type="match status" value="1"/>
</dbReference>
<dbReference type="InterPro" id="IPR000212">
    <property type="entry name" value="DNA_helicase_UvrD/REP"/>
</dbReference>
<dbReference type="PROSITE" id="PS51198">
    <property type="entry name" value="UVRD_HELICASE_ATP_BIND"/>
    <property type="match status" value="1"/>
</dbReference>
<evidence type="ECO:0000256" key="4">
    <source>
        <dbReference type="ARBA" id="ARBA00022840"/>
    </source>
</evidence>
<dbReference type="AlphaFoldDB" id="A0A514ECJ1"/>
<reference evidence="7 8" key="1">
    <citation type="submission" date="2019-03" db="EMBL/GenBank/DDBJ databases">
        <title>Tal1 in Xanthomonas translucens pv. cerealis Contributes to Virulence in Bacterial Leaf Streak of Wheat.</title>
        <authorList>
            <person name="Shah S.M.A."/>
            <person name="Haq F."/>
            <person name="Ma W."/>
            <person name="Xu X."/>
            <person name="Wang S."/>
            <person name="Xu Z."/>
            <person name="Zou L."/>
            <person name="Zhu B."/>
            <person name="Chen G."/>
        </authorList>
    </citation>
    <scope>NUCLEOTIDE SEQUENCE [LARGE SCALE GENOMIC DNA]</scope>
    <source>
        <strain evidence="7 8">01</strain>
    </source>
</reference>
<evidence type="ECO:0000256" key="5">
    <source>
        <dbReference type="PROSITE-ProRule" id="PRU00560"/>
    </source>
</evidence>
<keyword evidence="3 5" id="KW-0347">Helicase</keyword>
<dbReference type="Proteomes" id="UP000319349">
    <property type="component" value="Chromosome"/>
</dbReference>
<feature type="domain" description="UvrD-like helicase ATP-binding" evidence="6">
    <location>
        <begin position="4"/>
        <end position="286"/>
    </location>
</feature>
<dbReference type="InterPro" id="IPR027417">
    <property type="entry name" value="P-loop_NTPase"/>
</dbReference>
<keyword evidence="8" id="KW-1185">Reference proteome</keyword>
<evidence type="ECO:0000256" key="1">
    <source>
        <dbReference type="ARBA" id="ARBA00022741"/>
    </source>
</evidence>
<organism evidence="7 8">
    <name type="scientific">Xanthomonas cerealis pv. cerealis</name>
    <dbReference type="NCBI Taxonomy" id="152263"/>
    <lineage>
        <taxon>Bacteria</taxon>
        <taxon>Pseudomonadati</taxon>
        <taxon>Pseudomonadota</taxon>
        <taxon>Gammaproteobacteria</taxon>
        <taxon>Lysobacterales</taxon>
        <taxon>Lysobacteraceae</taxon>
        <taxon>Xanthomonas</taxon>
        <taxon>Xanthomonas translucens group</taxon>
        <taxon>Xanthomonas cerealis</taxon>
    </lineage>
</organism>
<keyword evidence="4 5" id="KW-0067">ATP-binding</keyword>
<evidence type="ECO:0000313" key="8">
    <source>
        <dbReference type="Proteomes" id="UP000319349"/>
    </source>
</evidence>
<dbReference type="Gene3D" id="1.10.10.160">
    <property type="match status" value="1"/>
</dbReference>
<evidence type="ECO:0000256" key="2">
    <source>
        <dbReference type="ARBA" id="ARBA00022801"/>
    </source>
</evidence>
<evidence type="ECO:0000256" key="3">
    <source>
        <dbReference type="ARBA" id="ARBA00022806"/>
    </source>
</evidence>
<dbReference type="RefSeq" id="WP_142742231.1">
    <property type="nucleotide sequence ID" value="NZ_CP038228.1"/>
</dbReference>
<sequence length="600" mass="65659">MTGIHGLTAEQEAFATHVGGAFLHACPGAGKTRTIIARLVKIAAALPQRRGVAILSFTNSAVDEFRERCRVAGLDPLLRHPSFMGTLDAFVRHFVVLPAFGTACTMRPIILDSWDRLDINIRLAGQYAFQGDAVSLDMFDPETNVIDPMRIGHTGLRNHVLQHQARYQQAAANRRRGLLQAGYLSASDARVQTLQLIRDPVKGGALCRALAARFHEVMVDEGQDCNPLDLQILSWLRAHGVHVTFVCDPDQSIYEFRNGNPAGVQAFKETYLVDSHLVLTGNFRSSPAVCKLAATLRNGGQEDQSVGGTANVAHPVLLLTYGGRGPTAAIGRAFLDRIAELTLDSTDAIVLAHSGKVAQRAAGVVPSDSNGRSRIESLARKTAEFWSPAATARTREAVVLAVETLLLDLMRLRQENEHLLRAFERVGLDRRMYRRRALSFLMSLPRSCGNADADRLAWIARVHVEAEQLNLPLPAGVTVRSFFRKPTNAQWSNHLQLPVDLGLPCAKIHEAKGREYGSVCVVIPPNRAPQNRGEALFGSWEARTDAEAKRVLYVGLTRAQHLGALAIPIAFADRCVAILAAGQVPYTRRDLGNVALRPLR</sequence>
<dbReference type="InterPro" id="IPR013986">
    <property type="entry name" value="DExx_box_DNA_helicase_dom_sf"/>
</dbReference>
<accession>A0A514ECJ1</accession>
<feature type="binding site" evidence="5">
    <location>
        <begin position="25"/>
        <end position="32"/>
    </location>
    <ligand>
        <name>ATP</name>
        <dbReference type="ChEBI" id="CHEBI:30616"/>
    </ligand>
</feature>
<dbReference type="GO" id="GO:0003678">
    <property type="term" value="F:DNA helicase activity"/>
    <property type="evidence" value="ECO:0007669"/>
    <property type="project" value="InterPro"/>
</dbReference>
<name>A0A514ECJ1_9XANT</name>
<proteinExistence type="predicted"/>
<protein>
    <submittedName>
        <fullName evidence="7">ATP-dependent helicase</fullName>
    </submittedName>
</protein>
<evidence type="ECO:0000313" key="7">
    <source>
        <dbReference type="EMBL" id="QDI03759.1"/>
    </source>
</evidence>
<dbReference type="GO" id="GO:0016787">
    <property type="term" value="F:hydrolase activity"/>
    <property type="evidence" value="ECO:0007669"/>
    <property type="project" value="UniProtKB-UniRule"/>
</dbReference>
<keyword evidence="1 5" id="KW-0547">Nucleotide-binding</keyword>
<dbReference type="Gene3D" id="3.40.50.300">
    <property type="entry name" value="P-loop containing nucleotide triphosphate hydrolases"/>
    <property type="match status" value="2"/>
</dbReference>
<evidence type="ECO:0000259" key="6">
    <source>
        <dbReference type="PROSITE" id="PS51198"/>
    </source>
</evidence>
<dbReference type="GO" id="GO:0005524">
    <property type="term" value="F:ATP binding"/>
    <property type="evidence" value="ECO:0007669"/>
    <property type="project" value="UniProtKB-UniRule"/>
</dbReference>
<dbReference type="SUPFAM" id="SSF52540">
    <property type="entry name" value="P-loop containing nucleoside triphosphate hydrolases"/>
    <property type="match status" value="1"/>
</dbReference>
<dbReference type="EMBL" id="CP038228">
    <property type="protein sequence ID" value="QDI03759.1"/>
    <property type="molecule type" value="Genomic_DNA"/>
</dbReference>
<keyword evidence="2 5" id="KW-0378">Hydrolase</keyword>
<dbReference type="GO" id="GO:0003677">
    <property type="term" value="F:DNA binding"/>
    <property type="evidence" value="ECO:0007669"/>
    <property type="project" value="InterPro"/>
</dbReference>
<dbReference type="InterPro" id="IPR014016">
    <property type="entry name" value="UvrD-like_ATP-bd"/>
</dbReference>
<gene>
    <name evidence="7" type="ORF">E4A48_08640</name>
</gene>
<dbReference type="Pfam" id="PF00580">
    <property type="entry name" value="UvrD-helicase"/>
    <property type="match status" value="1"/>
</dbReference>